<dbReference type="GO" id="GO:0018738">
    <property type="term" value="F:S-formylglutathione hydrolase activity"/>
    <property type="evidence" value="ECO:0007669"/>
    <property type="project" value="UniProtKB-EC"/>
</dbReference>
<evidence type="ECO:0000256" key="4">
    <source>
        <dbReference type="ARBA" id="ARBA00022487"/>
    </source>
</evidence>
<accession>A0A151QV31</accession>
<feature type="active site" description="Charge relay system" evidence="6">
    <location>
        <position position="301"/>
    </location>
</feature>
<evidence type="ECO:0000313" key="8">
    <source>
        <dbReference type="Proteomes" id="UP000075243"/>
    </source>
</evidence>
<dbReference type="Gene3D" id="3.40.50.1820">
    <property type="entry name" value="alpha/beta hydrolase"/>
    <property type="match status" value="2"/>
</dbReference>
<evidence type="ECO:0000313" key="7">
    <source>
        <dbReference type="EMBL" id="KYP34201.1"/>
    </source>
</evidence>
<proteinExistence type="inferred from homology"/>
<comment type="similarity">
    <text evidence="1">Belongs to the esterase D family.</text>
</comment>
<reference evidence="7" key="1">
    <citation type="journal article" date="2012" name="Nat. Biotechnol.">
        <title>Draft genome sequence of pigeonpea (Cajanus cajan), an orphan legume crop of resource-poor farmers.</title>
        <authorList>
            <person name="Varshney R.K."/>
            <person name="Chen W."/>
            <person name="Li Y."/>
            <person name="Bharti A.K."/>
            <person name="Saxena R.K."/>
            <person name="Schlueter J.A."/>
            <person name="Donoghue M.T."/>
            <person name="Azam S."/>
            <person name="Fan G."/>
            <person name="Whaley A.M."/>
            <person name="Farmer A.D."/>
            <person name="Sheridan J."/>
            <person name="Iwata A."/>
            <person name="Tuteja R."/>
            <person name="Penmetsa R.V."/>
            <person name="Wu W."/>
            <person name="Upadhyaya H.D."/>
            <person name="Yang S.P."/>
            <person name="Shah T."/>
            <person name="Saxena K.B."/>
            <person name="Michael T."/>
            <person name="McCombie W.R."/>
            <person name="Yang B."/>
            <person name="Zhang G."/>
            <person name="Yang H."/>
            <person name="Wang J."/>
            <person name="Spillane C."/>
            <person name="Cook D.R."/>
            <person name="May G.D."/>
            <person name="Xu X."/>
            <person name="Jackson S.A."/>
        </authorList>
    </citation>
    <scope>NUCLEOTIDE SEQUENCE [LARGE SCALE GENOMIC DNA]</scope>
</reference>
<evidence type="ECO:0000256" key="2">
    <source>
        <dbReference type="ARBA" id="ARBA00012479"/>
    </source>
</evidence>
<keyword evidence="5 7" id="KW-0378">Hydrolase</keyword>
<sequence length="357" mass="40705">KQKMETKPTEISSGKMFGGYNKRFKHFSPTLGCSMNFHIYFPPSPSPSHKFPVLYWLSGLTCTDENFIFKAGAQRAASAEGVALVALDTSPRGLNVEGEADSWDLGVGAGFYLNATQEKWKNWRMYDYVVKELPKLLSDNFPQLETSKASIFGHSMGGHGALTIYLKNQDKYKVCSNQLIKNEERTQRSRKKIKEEGGLKLEKKKTVRQLFHPFADLFIINKTVYYLDSNLLFLCFFTCLFQSVSAFAPIANPINCPWGQKAFSNYLGDNKSDWEDYDATYLVTKFPNVSASILIDQGEDDKFLPDQLLPHKLEEACKKANVPLLLRFQPGYDHSYYFIATFIDDHIRHHAQALRLN</sequence>
<name>A0A151QV31_CAJCA</name>
<dbReference type="SUPFAM" id="SSF53474">
    <property type="entry name" value="alpha/beta-Hydrolases"/>
    <property type="match status" value="2"/>
</dbReference>
<dbReference type="Gramene" id="C.cajan_44545.t">
    <property type="protein sequence ID" value="C.cajan_44545.t"/>
    <property type="gene ID" value="C.cajan_44545"/>
</dbReference>
<dbReference type="PANTHER" id="PTHR10061:SF0">
    <property type="entry name" value="S-FORMYLGLUTATHIONE HYDROLASE"/>
    <property type="match status" value="1"/>
</dbReference>
<dbReference type="OMA" id="PSDCPWG"/>
<gene>
    <name evidence="7" type="ORF">KK1_044876</name>
</gene>
<dbReference type="InterPro" id="IPR029058">
    <property type="entry name" value="AB_hydrolase_fold"/>
</dbReference>
<dbReference type="Proteomes" id="UP000075243">
    <property type="component" value="Unassembled WGS sequence"/>
</dbReference>
<evidence type="ECO:0000256" key="3">
    <source>
        <dbReference type="ARBA" id="ARBA00016774"/>
    </source>
</evidence>
<dbReference type="PANTHER" id="PTHR10061">
    <property type="entry name" value="S-FORMYLGLUTATHIONE HYDROLASE"/>
    <property type="match status" value="1"/>
</dbReference>
<protein>
    <recommendedName>
        <fullName evidence="3">S-formylglutathione hydrolase</fullName>
        <ecNumber evidence="2">3.1.2.12</ecNumber>
    </recommendedName>
</protein>
<evidence type="ECO:0000256" key="1">
    <source>
        <dbReference type="ARBA" id="ARBA00005622"/>
    </source>
</evidence>
<dbReference type="STRING" id="3821.A0A151QV31"/>
<feature type="active site" description="Charge relay system" evidence="6">
    <location>
        <position position="155"/>
    </location>
</feature>
<dbReference type="GO" id="GO:0052689">
    <property type="term" value="F:carboxylic ester hydrolase activity"/>
    <property type="evidence" value="ECO:0007669"/>
    <property type="project" value="UniProtKB-KW"/>
</dbReference>
<dbReference type="InterPro" id="IPR014186">
    <property type="entry name" value="S-formylglutathione_hydrol"/>
</dbReference>
<keyword evidence="8" id="KW-1185">Reference proteome</keyword>
<dbReference type="GO" id="GO:0005829">
    <property type="term" value="C:cytosol"/>
    <property type="evidence" value="ECO:0007669"/>
    <property type="project" value="TreeGrafter"/>
</dbReference>
<dbReference type="GO" id="GO:0046294">
    <property type="term" value="P:formaldehyde catabolic process"/>
    <property type="evidence" value="ECO:0007669"/>
    <property type="project" value="InterPro"/>
</dbReference>
<organism evidence="7 8">
    <name type="scientific">Cajanus cajan</name>
    <name type="common">Pigeon pea</name>
    <name type="synonym">Cajanus indicus</name>
    <dbReference type="NCBI Taxonomy" id="3821"/>
    <lineage>
        <taxon>Eukaryota</taxon>
        <taxon>Viridiplantae</taxon>
        <taxon>Streptophyta</taxon>
        <taxon>Embryophyta</taxon>
        <taxon>Tracheophyta</taxon>
        <taxon>Spermatophyta</taxon>
        <taxon>Magnoliopsida</taxon>
        <taxon>eudicotyledons</taxon>
        <taxon>Gunneridae</taxon>
        <taxon>Pentapetalae</taxon>
        <taxon>rosids</taxon>
        <taxon>fabids</taxon>
        <taxon>Fabales</taxon>
        <taxon>Fabaceae</taxon>
        <taxon>Papilionoideae</taxon>
        <taxon>50 kb inversion clade</taxon>
        <taxon>NPAAA clade</taxon>
        <taxon>indigoferoid/millettioid clade</taxon>
        <taxon>Phaseoleae</taxon>
        <taxon>Cajanus</taxon>
    </lineage>
</organism>
<dbReference type="Pfam" id="PF00756">
    <property type="entry name" value="Esterase"/>
    <property type="match status" value="2"/>
</dbReference>
<dbReference type="InterPro" id="IPR000801">
    <property type="entry name" value="Esterase-like"/>
</dbReference>
<dbReference type="AlphaFoldDB" id="A0A151QV31"/>
<feature type="active site" description="Charge relay system" evidence="6">
    <location>
        <position position="334"/>
    </location>
</feature>
<dbReference type="EC" id="3.1.2.12" evidence="2"/>
<evidence type="ECO:0000256" key="6">
    <source>
        <dbReference type="PIRSR" id="PIRSR614186-1"/>
    </source>
</evidence>
<keyword evidence="4" id="KW-0719">Serine esterase</keyword>
<dbReference type="EMBL" id="KQ484656">
    <property type="protein sequence ID" value="KYP34201.1"/>
    <property type="molecule type" value="Genomic_DNA"/>
</dbReference>
<evidence type="ECO:0000256" key="5">
    <source>
        <dbReference type="ARBA" id="ARBA00022801"/>
    </source>
</evidence>
<feature type="non-terminal residue" evidence="7">
    <location>
        <position position="1"/>
    </location>
</feature>